<evidence type="ECO:0000313" key="2">
    <source>
        <dbReference type="EMBL" id="AIJ05835.1"/>
    </source>
</evidence>
<organism evidence="2 3">
    <name type="scientific">Methanocaldococcus bathoardescens</name>
    <dbReference type="NCBI Taxonomy" id="1301915"/>
    <lineage>
        <taxon>Archaea</taxon>
        <taxon>Methanobacteriati</taxon>
        <taxon>Methanobacteriota</taxon>
        <taxon>Methanomada group</taxon>
        <taxon>Methanococci</taxon>
        <taxon>Methanococcales</taxon>
        <taxon>Methanocaldococcaceae</taxon>
        <taxon>Methanocaldococcus</taxon>
    </lineage>
</organism>
<dbReference type="OrthoDB" id="65243at2157"/>
<dbReference type="Pfam" id="PF13610">
    <property type="entry name" value="DDE_Tnp_IS240"/>
    <property type="match status" value="1"/>
</dbReference>
<dbReference type="PANTHER" id="PTHR39967:SF1">
    <property type="entry name" value="ISH14-TYPE TRANSPOSASE HSIRS44"/>
    <property type="match status" value="1"/>
</dbReference>
<protein>
    <submittedName>
        <fullName evidence="2">Transposase, IS240</fullName>
    </submittedName>
</protein>
<dbReference type="EMBL" id="CP009149">
    <property type="protein sequence ID" value="AIJ05835.1"/>
    <property type="molecule type" value="Genomic_DNA"/>
</dbReference>
<dbReference type="SUPFAM" id="SSF53098">
    <property type="entry name" value="Ribonuclease H-like"/>
    <property type="match status" value="1"/>
</dbReference>
<dbReference type="STRING" id="1301915.JH146_0992"/>
<dbReference type="InterPro" id="IPR032874">
    <property type="entry name" value="DDE_dom"/>
</dbReference>
<evidence type="ECO:0000313" key="3">
    <source>
        <dbReference type="Proteomes" id="UP000028781"/>
    </source>
</evidence>
<dbReference type="InterPro" id="IPR012337">
    <property type="entry name" value="RNaseH-like_sf"/>
</dbReference>
<keyword evidence="3" id="KW-1185">Reference proteome</keyword>
<proteinExistence type="predicted"/>
<dbReference type="PANTHER" id="PTHR39967">
    <property type="match status" value="1"/>
</dbReference>
<feature type="domain" description="DDE" evidence="1">
    <location>
        <begin position="82"/>
        <end position="206"/>
    </location>
</feature>
<evidence type="ECO:0000259" key="1">
    <source>
        <dbReference type="Pfam" id="PF13610"/>
    </source>
</evidence>
<dbReference type="HOGENOM" id="CLU_079548_0_0_2"/>
<dbReference type="RefSeq" id="WP_048201980.1">
    <property type="nucleotide sequence ID" value="NZ_CP009149.1"/>
</dbReference>
<dbReference type="GeneID" id="24891601"/>
<dbReference type="AlphaFoldDB" id="A0A076LBP6"/>
<dbReference type="Proteomes" id="UP000028781">
    <property type="component" value="Chromosome"/>
</dbReference>
<accession>A0A076LBP6</accession>
<dbReference type="KEGG" id="mjh:JH146_0992"/>
<sequence length="214" mass="25399">MKLAIDVIKERIEEKKLFKRNRKSIEVKILAGLLYYLGLSLRKTSLFLSQFESISHESVRVYYHKIKEVLNKPEKTVRRLIAIDETKLKVGDKNIYVWSAIDVESKECLGVYISKTRNYLDTILFVRGILKFCSNKPKILVDGGRWYPWALQKLGLKFERVRFGLRNCVESFFSLLKRRTKAFFNRFPNNSKFDTVISWIKSFMMFYNWILSIT</sequence>
<gene>
    <name evidence="2" type="ORF">JH146_0992</name>
</gene>
<dbReference type="InterPro" id="IPR047930">
    <property type="entry name" value="Transpos_IS6"/>
</dbReference>
<name>A0A076LBP6_9EURY</name>
<reference evidence="2 3" key="1">
    <citation type="journal article" date="2015" name="Int. J. Syst. Evol. Microbiol.">
        <title>M ethanocaldococcus bathoardescens sp. nov., a hyperthermophilic methanogen isolated from a volcanically active deep-sea hydrothermal vent.</title>
        <authorList>
            <person name="Stewart L.C."/>
            <person name="Jung J.H."/>
            <person name="Kim Y.T."/>
            <person name="Kwon S.W."/>
            <person name="Park C.S."/>
            <person name="Holden J.F."/>
        </authorList>
    </citation>
    <scope>NUCLEOTIDE SEQUENCE [LARGE SCALE GENOMIC DNA]</scope>
    <source>
        <strain evidence="2 3">JH146</strain>
    </source>
</reference>
<dbReference type="NCBIfam" id="NF033587">
    <property type="entry name" value="transpos_IS6"/>
    <property type="match status" value="1"/>
</dbReference>